<dbReference type="PANTHER" id="PTHR12968:SF4">
    <property type="entry name" value="TECTONIC-LIKE COMPLEX MEMBER MKS1"/>
    <property type="match status" value="1"/>
</dbReference>
<dbReference type="PANTHER" id="PTHR12968">
    <property type="entry name" value="B9 DOMAIN-CONTAINING"/>
    <property type="match status" value="1"/>
</dbReference>
<keyword evidence="7" id="KW-1185">Reference proteome</keyword>
<dbReference type="Proteomes" id="UP000192578">
    <property type="component" value="Unassembled WGS sequence"/>
</dbReference>
<organism evidence="6 7">
    <name type="scientific">Hypsibius exemplaris</name>
    <name type="common">Freshwater tardigrade</name>
    <dbReference type="NCBI Taxonomy" id="2072580"/>
    <lineage>
        <taxon>Eukaryota</taxon>
        <taxon>Metazoa</taxon>
        <taxon>Ecdysozoa</taxon>
        <taxon>Tardigrada</taxon>
        <taxon>Eutardigrada</taxon>
        <taxon>Parachela</taxon>
        <taxon>Hypsibioidea</taxon>
        <taxon>Hypsibiidae</taxon>
        <taxon>Hypsibius</taxon>
    </lineage>
</organism>
<evidence type="ECO:0000256" key="3">
    <source>
        <dbReference type="ARBA" id="ARBA00022794"/>
    </source>
</evidence>
<comment type="caution">
    <text evidence="6">The sequence shown here is derived from an EMBL/GenBank/DDBJ whole genome shotgun (WGS) entry which is preliminary data.</text>
</comment>
<keyword evidence="4" id="KW-0206">Cytoskeleton</keyword>
<dbReference type="PROSITE" id="PS51381">
    <property type="entry name" value="C2_B9"/>
    <property type="match status" value="1"/>
</dbReference>
<evidence type="ECO:0000256" key="2">
    <source>
        <dbReference type="ARBA" id="ARBA00022490"/>
    </source>
</evidence>
<dbReference type="OrthoDB" id="10263520at2759"/>
<protein>
    <submittedName>
        <fullName evidence="6">Meckel syndrome type 1 protein</fullName>
    </submittedName>
</protein>
<dbReference type="Pfam" id="PF07162">
    <property type="entry name" value="B9-C2"/>
    <property type="match status" value="1"/>
</dbReference>
<dbReference type="GO" id="GO:0060271">
    <property type="term" value="P:cilium assembly"/>
    <property type="evidence" value="ECO:0007669"/>
    <property type="project" value="TreeGrafter"/>
</dbReference>
<comment type="subcellular location">
    <subcellularLocation>
        <location evidence="1">Cytoplasm</location>
        <location evidence="1">Cytoskeleton</location>
        <location evidence="1">Cilium basal body</location>
    </subcellularLocation>
</comment>
<dbReference type="InterPro" id="IPR010796">
    <property type="entry name" value="C2_B9-type_dom"/>
</dbReference>
<evidence type="ECO:0000313" key="7">
    <source>
        <dbReference type="Proteomes" id="UP000192578"/>
    </source>
</evidence>
<keyword evidence="3" id="KW-0970">Cilium biogenesis/degradation</keyword>
<dbReference type="AlphaFoldDB" id="A0A1W0WM23"/>
<evidence type="ECO:0000313" key="6">
    <source>
        <dbReference type="EMBL" id="OQV16266.1"/>
    </source>
</evidence>
<reference evidence="7" key="1">
    <citation type="submission" date="2017-01" db="EMBL/GenBank/DDBJ databases">
        <title>Comparative genomics of anhydrobiosis in the tardigrade Hypsibius dujardini.</title>
        <authorList>
            <person name="Yoshida Y."/>
            <person name="Koutsovoulos G."/>
            <person name="Laetsch D."/>
            <person name="Stevens L."/>
            <person name="Kumar S."/>
            <person name="Horikawa D."/>
            <person name="Ishino K."/>
            <person name="Komine S."/>
            <person name="Tomita M."/>
            <person name="Blaxter M."/>
            <person name="Arakawa K."/>
        </authorList>
    </citation>
    <scope>NUCLEOTIDE SEQUENCE [LARGE SCALE GENOMIC DNA]</scope>
    <source>
        <strain evidence="7">Z151</strain>
    </source>
</reference>
<dbReference type="EMBL" id="MTYJ01000076">
    <property type="protein sequence ID" value="OQV16266.1"/>
    <property type="molecule type" value="Genomic_DNA"/>
</dbReference>
<gene>
    <name evidence="6" type="ORF">BV898_09574</name>
</gene>
<keyword evidence="2" id="KW-0963">Cytoplasm</keyword>
<evidence type="ECO:0000256" key="1">
    <source>
        <dbReference type="ARBA" id="ARBA00004120"/>
    </source>
</evidence>
<name>A0A1W0WM23_HYPEX</name>
<evidence type="ECO:0000256" key="5">
    <source>
        <dbReference type="ARBA" id="ARBA00023273"/>
    </source>
</evidence>
<keyword evidence="5" id="KW-0966">Cell projection</keyword>
<proteinExistence type="predicted"/>
<sequence>MSFFEYSTGTSYYRSKDPLENFKIKVRIKKVALGTLWSSEAGFHDASDRQGEETYVFAWQEKIFSKRELQQFSDAANCTTVQEKAYHEQLAALTPSELKKHGRRIFSLVDADSINTGTKGPMTDDADLPETYFAGQIVQYRPRRPRIADLNVSQRRAENVAGIVPPSKRNGQLPTTEMHLMADFSIPPGKPSNDSEYILCSISIDTDGLIRMEPDFNAMKRPYLIQTGQTSGEMYEYFIEHASDPMARIDMERESQLFRALYQRHQEYNAFLVGTQFKMPPKNAHWISLFGEIIDGEGFEYDDLFVHFLLDVPSGCKAKWDLGKEPSHLSTQISMKQSDNRWHFGCPFAWLLESEPVPSDALSRPQLLIEVVSVDSWNRYRIEGYGYANIPESAGNETTIVHTWRPVGDGIISQLRRFFIGGCPELDDISYVSVPSDFQGKELSRYGFRTTPSGKIRLRLNTVTQMRAKSSTDGRAFASKARHGPSETQYYGMDKGVEDVLQAFKRARRRLLEARGILAVD</sequence>
<dbReference type="GO" id="GO:0036038">
    <property type="term" value="C:MKS complex"/>
    <property type="evidence" value="ECO:0007669"/>
    <property type="project" value="TreeGrafter"/>
</dbReference>
<accession>A0A1W0WM23</accession>
<evidence type="ECO:0000256" key="4">
    <source>
        <dbReference type="ARBA" id="ARBA00023212"/>
    </source>
</evidence>